<comment type="caution">
    <text evidence="1">The sequence shown here is derived from an EMBL/GenBank/DDBJ whole genome shotgun (WGS) entry which is preliminary data.</text>
</comment>
<sequence>MNNNERTIQFYDLDICGKTLARDIPHTMASPRTLDELMAEFSSLRELGLARKKISMTSDLEFRLEDMEEKEDSWVLLINVVDTQAAHPVTQKVGGSVDDREVVVLSEERGLESSCHIIILKAQNAAHKHLTLIEKNTNLPALKACSFLNHMCKLAKQQFPETYTQPHPSGAANKTINVFCVLNILAHPSDEFRDELENGKINGISITSEMTVVRGYDSNTHHELIGTDIKMRVRKRDIILNGGNWGHLQKAIQHADSLDSPFVKISFNDVTGTGHTAVLSTDTGTLCYADKYVKKRKIIGFSNALMTSFPIIHTGIIDKMEELII</sequence>
<accession>A0A2S7X2N6</accession>
<reference evidence="1 2" key="1">
    <citation type="submission" date="2016-12" db="EMBL/GenBank/DDBJ databases">
        <title>Diversity of luminous bacteria.</title>
        <authorList>
            <person name="Yoshizawa S."/>
            <person name="Kogure K."/>
        </authorList>
    </citation>
    <scope>NUCLEOTIDE SEQUENCE [LARGE SCALE GENOMIC DNA]</scope>
    <source>
        <strain evidence="1 2">ATCC 33715</strain>
    </source>
</reference>
<name>A0A2S7X2N6_9GAMM</name>
<dbReference type="EMBL" id="MSCO01000002">
    <property type="protein sequence ID" value="PQJ84453.1"/>
    <property type="molecule type" value="Genomic_DNA"/>
</dbReference>
<dbReference type="AlphaFoldDB" id="A0A2S7X2N6"/>
<gene>
    <name evidence="1" type="ORF">BTO22_13040</name>
</gene>
<dbReference type="RefSeq" id="WP_065605030.1">
    <property type="nucleotide sequence ID" value="NZ_CAWNRT010000002.1"/>
</dbReference>
<organism evidence="1 2">
    <name type="scientific">Aliivibrio sifiae</name>
    <dbReference type="NCBI Taxonomy" id="566293"/>
    <lineage>
        <taxon>Bacteria</taxon>
        <taxon>Pseudomonadati</taxon>
        <taxon>Pseudomonadota</taxon>
        <taxon>Gammaproteobacteria</taxon>
        <taxon>Vibrionales</taxon>
        <taxon>Vibrionaceae</taxon>
        <taxon>Aliivibrio</taxon>
    </lineage>
</organism>
<evidence type="ECO:0000313" key="2">
    <source>
        <dbReference type="Proteomes" id="UP000239263"/>
    </source>
</evidence>
<dbReference type="OrthoDB" id="7069137at2"/>
<dbReference type="Proteomes" id="UP000239263">
    <property type="component" value="Unassembled WGS sequence"/>
</dbReference>
<evidence type="ECO:0000313" key="1">
    <source>
        <dbReference type="EMBL" id="PQJ84453.1"/>
    </source>
</evidence>
<proteinExistence type="predicted"/>
<protein>
    <submittedName>
        <fullName evidence="1">Uncharacterized protein</fullName>
    </submittedName>
</protein>